<dbReference type="PANTHER" id="PTHR37067">
    <property type="entry name" value="PX DOMAIN-CONTAINING PROTEIN"/>
    <property type="match status" value="1"/>
</dbReference>
<dbReference type="Proteomes" id="UP000244005">
    <property type="component" value="Unassembled WGS sequence"/>
</dbReference>
<proteinExistence type="predicted"/>
<dbReference type="PANTHER" id="PTHR37067:SF3">
    <property type="entry name" value="PX DOMAIN-CONTAINING PROTEIN"/>
    <property type="match status" value="1"/>
</dbReference>
<sequence>LIYAAEELFRDACGDITVRCLFYVYDGRELVEVVVARRKCKHCSNIYHHEGQLAALWIAYKELLNKEKKGTSSTNTMHHYMDLDKDIYVFVLSSSIVDDIVRDLLFHDDKQLVDFDDTYDDEENPVDAACKKIIKKQNEKKNAMKLFCKKENVPVYTVIIRNVFCFDLTMDYVGIGMSFQQTTVAI</sequence>
<dbReference type="EMBL" id="KZ772750">
    <property type="protein sequence ID" value="PTQ34639.1"/>
    <property type="molecule type" value="Genomic_DNA"/>
</dbReference>
<protein>
    <submittedName>
        <fullName evidence="1">Uncharacterized protein</fullName>
    </submittedName>
</protein>
<evidence type="ECO:0000313" key="1">
    <source>
        <dbReference type="EMBL" id="PTQ34639.1"/>
    </source>
</evidence>
<accession>A0A2R6WL99</accession>
<name>A0A2R6WL99_MARPO</name>
<gene>
    <name evidence="1" type="ORF">MARPO_0078s0044</name>
</gene>
<feature type="non-terminal residue" evidence="1">
    <location>
        <position position="1"/>
    </location>
</feature>
<dbReference type="AlphaFoldDB" id="A0A2R6WL99"/>
<dbReference type="OrthoDB" id="129241at2759"/>
<reference evidence="2" key="1">
    <citation type="journal article" date="2017" name="Cell">
        <title>Insights into land plant evolution garnered from the Marchantia polymorpha genome.</title>
        <authorList>
            <person name="Bowman J.L."/>
            <person name="Kohchi T."/>
            <person name="Yamato K.T."/>
            <person name="Jenkins J."/>
            <person name="Shu S."/>
            <person name="Ishizaki K."/>
            <person name="Yamaoka S."/>
            <person name="Nishihama R."/>
            <person name="Nakamura Y."/>
            <person name="Berger F."/>
            <person name="Adam C."/>
            <person name="Aki S.S."/>
            <person name="Althoff F."/>
            <person name="Araki T."/>
            <person name="Arteaga-Vazquez M.A."/>
            <person name="Balasubrmanian S."/>
            <person name="Barry K."/>
            <person name="Bauer D."/>
            <person name="Boehm C.R."/>
            <person name="Briginshaw L."/>
            <person name="Caballero-Perez J."/>
            <person name="Catarino B."/>
            <person name="Chen F."/>
            <person name="Chiyoda S."/>
            <person name="Chovatia M."/>
            <person name="Davies K.M."/>
            <person name="Delmans M."/>
            <person name="Demura T."/>
            <person name="Dierschke T."/>
            <person name="Dolan L."/>
            <person name="Dorantes-Acosta A.E."/>
            <person name="Eklund D.M."/>
            <person name="Florent S.N."/>
            <person name="Flores-Sandoval E."/>
            <person name="Fujiyama A."/>
            <person name="Fukuzawa H."/>
            <person name="Galik B."/>
            <person name="Grimanelli D."/>
            <person name="Grimwood J."/>
            <person name="Grossniklaus U."/>
            <person name="Hamada T."/>
            <person name="Haseloff J."/>
            <person name="Hetherington A.J."/>
            <person name="Higo A."/>
            <person name="Hirakawa Y."/>
            <person name="Hundley H.N."/>
            <person name="Ikeda Y."/>
            <person name="Inoue K."/>
            <person name="Inoue S.I."/>
            <person name="Ishida S."/>
            <person name="Jia Q."/>
            <person name="Kakita M."/>
            <person name="Kanazawa T."/>
            <person name="Kawai Y."/>
            <person name="Kawashima T."/>
            <person name="Kennedy M."/>
            <person name="Kinose K."/>
            <person name="Kinoshita T."/>
            <person name="Kohara Y."/>
            <person name="Koide E."/>
            <person name="Komatsu K."/>
            <person name="Kopischke S."/>
            <person name="Kubo M."/>
            <person name="Kyozuka J."/>
            <person name="Lagercrantz U."/>
            <person name="Lin S.S."/>
            <person name="Lindquist E."/>
            <person name="Lipzen A.M."/>
            <person name="Lu C.W."/>
            <person name="De Luna E."/>
            <person name="Martienssen R.A."/>
            <person name="Minamino N."/>
            <person name="Mizutani M."/>
            <person name="Mizutani M."/>
            <person name="Mochizuki N."/>
            <person name="Monte I."/>
            <person name="Mosher R."/>
            <person name="Nagasaki H."/>
            <person name="Nakagami H."/>
            <person name="Naramoto S."/>
            <person name="Nishitani K."/>
            <person name="Ohtani M."/>
            <person name="Okamoto T."/>
            <person name="Okumura M."/>
            <person name="Phillips J."/>
            <person name="Pollak B."/>
            <person name="Reinders A."/>
            <person name="Rovekamp M."/>
            <person name="Sano R."/>
            <person name="Sawa S."/>
            <person name="Schmid M.W."/>
            <person name="Shirakawa M."/>
            <person name="Solano R."/>
            <person name="Spunde A."/>
            <person name="Suetsugu N."/>
            <person name="Sugano S."/>
            <person name="Sugiyama A."/>
            <person name="Sun R."/>
            <person name="Suzuki Y."/>
            <person name="Takenaka M."/>
            <person name="Takezawa D."/>
            <person name="Tomogane H."/>
            <person name="Tsuzuki M."/>
            <person name="Ueda T."/>
            <person name="Umeda M."/>
            <person name="Ward J.M."/>
            <person name="Watanabe Y."/>
            <person name="Yazaki K."/>
            <person name="Yokoyama R."/>
            <person name="Yoshitake Y."/>
            <person name="Yotsui I."/>
            <person name="Zachgo S."/>
            <person name="Schmutz J."/>
        </authorList>
    </citation>
    <scope>NUCLEOTIDE SEQUENCE [LARGE SCALE GENOMIC DNA]</scope>
    <source>
        <strain evidence="2">Tak-1</strain>
    </source>
</reference>
<organism evidence="1 2">
    <name type="scientific">Marchantia polymorpha</name>
    <name type="common">Common liverwort</name>
    <name type="synonym">Marchantia aquatica</name>
    <dbReference type="NCBI Taxonomy" id="3197"/>
    <lineage>
        <taxon>Eukaryota</taxon>
        <taxon>Viridiplantae</taxon>
        <taxon>Streptophyta</taxon>
        <taxon>Embryophyta</taxon>
        <taxon>Marchantiophyta</taxon>
        <taxon>Marchantiopsida</taxon>
        <taxon>Marchantiidae</taxon>
        <taxon>Marchantiales</taxon>
        <taxon>Marchantiaceae</taxon>
        <taxon>Marchantia</taxon>
    </lineage>
</organism>
<keyword evidence="2" id="KW-1185">Reference proteome</keyword>
<evidence type="ECO:0000313" key="2">
    <source>
        <dbReference type="Proteomes" id="UP000244005"/>
    </source>
</evidence>